<dbReference type="SMART" id="SM00318">
    <property type="entry name" value="SNc"/>
    <property type="match status" value="1"/>
</dbReference>
<dbReference type="InterPro" id="IPR016071">
    <property type="entry name" value="Staphylococal_nuclease_OB-fold"/>
</dbReference>
<reference evidence="2" key="1">
    <citation type="submission" date="2024-06" db="EMBL/GenBank/DDBJ databases">
        <title>Evidence of context-dependent and transient costs of resisting viral infection in isolates of the marine microalga Micromonas sp. (class Mamiellophyceae).</title>
        <authorList>
            <person name="Bedi de Silva A."/>
            <person name="Schvarcz C.R."/>
            <person name="Steward G.R."/>
            <person name="Edwards K.F."/>
        </authorList>
    </citation>
    <scope>NUCLEOTIDE SEQUENCE</scope>
    <source>
        <strain evidence="2">McV-KB2</strain>
    </source>
</reference>
<dbReference type="PROSITE" id="PS50830">
    <property type="entry name" value="TNASE_3"/>
    <property type="match status" value="1"/>
</dbReference>
<organism evidence="2">
    <name type="scientific">Micromonas commoda virus</name>
    <dbReference type="NCBI Taxonomy" id="3057169"/>
    <lineage>
        <taxon>Viruses</taxon>
        <taxon>Varidnaviria</taxon>
        <taxon>Bamfordvirae</taxon>
        <taxon>Nucleocytoviricota</taxon>
        <taxon>Megaviricetes</taxon>
        <taxon>Algavirales</taxon>
        <taxon>Phycodnaviridae</taxon>
    </lineage>
</organism>
<name>A0AAU7YN24_9PHYC</name>
<proteinExistence type="predicted"/>
<evidence type="ECO:0000313" key="2">
    <source>
        <dbReference type="EMBL" id="XCA47307.1"/>
    </source>
</evidence>
<protein>
    <recommendedName>
        <fullName evidence="1">TNase-like domain-containing protein</fullName>
    </recommendedName>
</protein>
<sequence length="172" mass="19607">MAYDSPECNFRYKVSSLEKVVDGDTIDVCIDLGFDVCTKQRVRLLGIDTPESRTSDKVEKVFGLMSKKKLKDWCMKAVASEKDDIEIELRCPERDSRGKFGRILAEVWVCEDGQWTNVNKWMCDEGFAVPYVGQNKADVEKLHIANRKRLMDHVKENALYPAILDSVIGPVD</sequence>
<accession>A0AAU7YN24</accession>
<dbReference type="Gene3D" id="2.40.50.90">
    <property type="match status" value="1"/>
</dbReference>
<dbReference type="SUPFAM" id="SSF50199">
    <property type="entry name" value="Staphylococcal nuclease"/>
    <property type="match status" value="1"/>
</dbReference>
<dbReference type="EMBL" id="PP911589">
    <property type="protein sequence ID" value="XCA47307.1"/>
    <property type="molecule type" value="Genomic_DNA"/>
</dbReference>
<feature type="domain" description="TNase-like" evidence="1">
    <location>
        <begin position="11"/>
        <end position="128"/>
    </location>
</feature>
<dbReference type="Pfam" id="PF00565">
    <property type="entry name" value="SNase"/>
    <property type="match status" value="1"/>
</dbReference>
<dbReference type="InterPro" id="IPR035437">
    <property type="entry name" value="SNase_OB-fold_sf"/>
</dbReference>
<evidence type="ECO:0000259" key="1">
    <source>
        <dbReference type="PROSITE" id="PS50830"/>
    </source>
</evidence>